<comment type="caution">
    <text evidence="4">The sequence shown here is derived from an EMBL/GenBank/DDBJ whole genome shotgun (WGS) entry which is preliminary data.</text>
</comment>
<accession>A0AAW8TTU9</accession>
<protein>
    <submittedName>
        <fullName evidence="4">Sugar transferase</fullName>
    </submittedName>
</protein>
<keyword evidence="2" id="KW-0472">Membrane</keyword>
<proteinExistence type="inferred from homology"/>
<sequence length="225" mass="25965">MVPKREIIFSSELLWIRSEHLLKKKRYEVLKRIIDIVCATVGLLLLSPILLFVALRIKLEDPSCGVIFRQERIGKNEVPFTMYKFRSMCQDAESQLAAILDKNEIEGAMFKIQEDPRVTHFGRFIRKTSLDELPQLVNVLKGEMSLIGPRPPLSREVLEYTPYDKQRLLVKPGCSGLWQVSGRNKVSFKEMVALDLAYIHQRSIFYDFKLMARTVKAMIVPSGSY</sequence>
<dbReference type="AlphaFoldDB" id="A0AAW8TTU9"/>
<dbReference type="PANTHER" id="PTHR30576:SF10">
    <property type="entry name" value="SLL5057 PROTEIN"/>
    <property type="match status" value="1"/>
</dbReference>
<keyword evidence="4" id="KW-0808">Transferase</keyword>
<dbReference type="GO" id="GO:0016780">
    <property type="term" value="F:phosphotransferase activity, for other substituted phosphate groups"/>
    <property type="evidence" value="ECO:0007669"/>
    <property type="project" value="TreeGrafter"/>
</dbReference>
<dbReference type="InterPro" id="IPR003362">
    <property type="entry name" value="Bact_transf"/>
</dbReference>
<comment type="similarity">
    <text evidence="1">Belongs to the bacterial sugar transferase family.</text>
</comment>
<gene>
    <name evidence="4" type="ORF">P7H43_04420</name>
</gene>
<dbReference type="RefSeq" id="WP_270598211.1">
    <property type="nucleotide sequence ID" value="NZ_JAQESC010000005.1"/>
</dbReference>
<reference evidence="4" key="1">
    <citation type="submission" date="2023-03" db="EMBL/GenBank/DDBJ databases">
        <authorList>
            <person name="Shen W."/>
            <person name="Cai J."/>
        </authorList>
    </citation>
    <scope>NUCLEOTIDE SEQUENCE</scope>
    <source>
        <strain evidence="4">B226-2</strain>
    </source>
</reference>
<evidence type="ECO:0000256" key="2">
    <source>
        <dbReference type="SAM" id="Phobius"/>
    </source>
</evidence>
<dbReference type="EMBL" id="JARQBJ010000002">
    <property type="protein sequence ID" value="MDT2809718.1"/>
    <property type="molecule type" value="Genomic_DNA"/>
</dbReference>
<name>A0AAW8TTU9_9ENTE</name>
<organism evidence="4 5">
    <name type="scientific">Enterococcus asini</name>
    <dbReference type="NCBI Taxonomy" id="57732"/>
    <lineage>
        <taxon>Bacteria</taxon>
        <taxon>Bacillati</taxon>
        <taxon>Bacillota</taxon>
        <taxon>Bacilli</taxon>
        <taxon>Lactobacillales</taxon>
        <taxon>Enterococcaceae</taxon>
        <taxon>Enterococcus</taxon>
    </lineage>
</organism>
<dbReference type="PANTHER" id="PTHR30576">
    <property type="entry name" value="COLANIC BIOSYNTHESIS UDP-GLUCOSE LIPID CARRIER TRANSFERASE"/>
    <property type="match status" value="1"/>
</dbReference>
<dbReference type="Pfam" id="PF02397">
    <property type="entry name" value="Bac_transf"/>
    <property type="match status" value="1"/>
</dbReference>
<feature type="domain" description="Bacterial sugar transferase" evidence="3">
    <location>
        <begin position="31"/>
        <end position="219"/>
    </location>
</feature>
<evidence type="ECO:0000259" key="3">
    <source>
        <dbReference type="Pfam" id="PF02397"/>
    </source>
</evidence>
<dbReference type="Proteomes" id="UP001256711">
    <property type="component" value="Unassembled WGS sequence"/>
</dbReference>
<feature type="transmembrane region" description="Helical" evidence="2">
    <location>
        <begin position="33"/>
        <end position="55"/>
    </location>
</feature>
<evidence type="ECO:0000256" key="1">
    <source>
        <dbReference type="ARBA" id="ARBA00006464"/>
    </source>
</evidence>
<evidence type="ECO:0000313" key="4">
    <source>
        <dbReference type="EMBL" id="MDT2809718.1"/>
    </source>
</evidence>
<evidence type="ECO:0000313" key="5">
    <source>
        <dbReference type="Proteomes" id="UP001256711"/>
    </source>
</evidence>
<keyword evidence="2" id="KW-1133">Transmembrane helix</keyword>
<keyword evidence="2" id="KW-0812">Transmembrane</keyword>